<evidence type="ECO:0000256" key="1">
    <source>
        <dbReference type="ARBA" id="ARBA00004123"/>
    </source>
</evidence>
<feature type="region of interest" description="Disordered" evidence="4">
    <location>
        <begin position="408"/>
        <end position="432"/>
    </location>
</feature>
<dbReference type="InterPro" id="IPR009061">
    <property type="entry name" value="DNA-bd_dom_put_sf"/>
</dbReference>
<feature type="compositionally biased region" description="Low complexity" evidence="4">
    <location>
        <begin position="409"/>
        <end position="432"/>
    </location>
</feature>
<dbReference type="InParanoid" id="A0A2V0P302"/>
<dbReference type="SUPFAM" id="SSF46955">
    <property type="entry name" value="Putative DNA-binding domain"/>
    <property type="match status" value="1"/>
</dbReference>
<dbReference type="PROSITE" id="PS50800">
    <property type="entry name" value="SAP"/>
    <property type="match status" value="1"/>
</dbReference>
<dbReference type="EMBL" id="BDRX01000049">
    <property type="protein sequence ID" value="GBF94251.1"/>
    <property type="molecule type" value="Genomic_DNA"/>
</dbReference>
<organism evidence="6 7">
    <name type="scientific">Raphidocelis subcapitata</name>
    <dbReference type="NCBI Taxonomy" id="307507"/>
    <lineage>
        <taxon>Eukaryota</taxon>
        <taxon>Viridiplantae</taxon>
        <taxon>Chlorophyta</taxon>
        <taxon>core chlorophytes</taxon>
        <taxon>Chlorophyceae</taxon>
        <taxon>CS clade</taxon>
        <taxon>Sphaeropleales</taxon>
        <taxon>Selenastraceae</taxon>
        <taxon>Raphidocelis</taxon>
    </lineage>
</organism>
<feature type="region of interest" description="Disordered" evidence="4">
    <location>
        <begin position="88"/>
        <end position="139"/>
    </location>
</feature>
<evidence type="ECO:0000256" key="3">
    <source>
        <dbReference type="ARBA" id="ARBA00023242"/>
    </source>
</evidence>
<dbReference type="OrthoDB" id="68328at2759"/>
<sequence length="442" mass="47655">MGKHKKVDDEDFEAEEEEEEEEEEDESEDADDDQRITATSAKYRYGLTEDDLAGLSRPVVKRNPHYRSAAPMRLYLLRQVQARAKAKQRAKQWAEEHAEEISAGKKAEAAERARREKEAAKRRLRALGGGKARARDKHGASPLPEEVLAAVFDRLVADLEPGGVWGPRLVAQQLAAASMVCWDWYHAAREAFTKLADAIDQRLDQVVPTREQFRRAGCEADPWASVPGALDWGVWDALVAAPAELKLPQLKEAAKALRVPAGGTKAELIVRLLDELGLAGGPTPAPARVLRAVSLEMGWPRAPDGPDRCLELEALLTGLLEDAPPGELRALREARGLASRRRELVAAGICDLGALRAAAAAARRRAERRAAAAAARRREEEKAWEELSSRCAAESGRWRQPLAAQFETAAAPHAADAAGAGHAAAPDAAAKAAAAAAAEAGA</sequence>
<feature type="domain" description="SAP" evidence="5">
    <location>
        <begin position="242"/>
        <end position="276"/>
    </location>
</feature>
<reference evidence="6 7" key="1">
    <citation type="journal article" date="2018" name="Sci. Rep.">
        <title>Raphidocelis subcapitata (=Pseudokirchneriella subcapitata) provides an insight into genome evolution and environmental adaptations in the Sphaeropleales.</title>
        <authorList>
            <person name="Suzuki S."/>
            <person name="Yamaguchi H."/>
            <person name="Nakajima N."/>
            <person name="Kawachi M."/>
        </authorList>
    </citation>
    <scope>NUCLEOTIDE SEQUENCE [LARGE SCALE GENOMIC DNA]</scope>
    <source>
        <strain evidence="6 7">NIES-35</strain>
    </source>
</reference>
<evidence type="ECO:0000313" key="7">
    <source>
        <dbReference type="Proteomes" id="UP000247498"/>
    </source>
</evidence>
<feature type="region of interest" description="Disordered" evidence="4">
    <location>
        <begin position="1"/>
        <end position="43"/>
    </location>
</feature>
<dbReference type="STRING" id="307507.A0A2V0P302"/>
<dbReference type="Gene3D" id="3.90.530.10">
    <property type="entry name" value="XPA C-terminal domain"/>
    <property type="match status" value="1"/>
</dbReference>
<feature type="compositionally biased region" description="Acidic residues" evidence="4">
    <location>
        <begin position="9"/>
        <end position="32"/>
    </location>
</feature>
<keyword evidence="7" id="KW-1185">Reference proteome</keyword>
<dbReference type="InterPro" id="IPR022656">
    <property type="entry name" value="XPA_C"/>
</dbReference>
<dbReference type="CDD" id="cd21075">
    <property type="entry name" value="DBD_XPA-like"/>
    <property type="match status" value="1"/>
</dbReference>
<gene>
    <name evidence="6" type="ORF">Rsub_06521</name>
</gene>
<proteinExistence type="predicted"/>
<keyword evidence="2" id="KW-0862">Zinc</keyword>
<keyword evidence="3" id="KW-0539">Nucleus</keyword>
<evidence type="ECO:0000256" key="4">
    <source>
        <dbReference type="SAM" id="MobiDB-lite"/>
    </source>
</evidence>
<dbReference type="GO" id="GO:0005634">
    <property type="term" value="C:nucleus"/>
    <property type="evidence" value="ECO:0007669"/>
    <property type="project" value="UniProtKB-SubCell"/>
</dbReference>
<accession>A0A2V0P302</accession>
<dbReference type="Proteomes" id="UP000247498">
    <property type="component" value="Unassembled WGS sequence"/>
</dbReference>
<dbReference type="InterPro" id="IPR003034">
    <property type="entry name" value="SAP_dom"/>
</dbReference>
<name>A0A2V0P302_9CHLO</name>
<evidence type="ECO:0000259" key="5">
    <source>
        <dbReference type="PROSITE" id="PS50800"/>
    </source>
</evidence>
<comment type="subcellular location">
    <subcellularLocation>
        <location evidence="1">Nucleus</location>
    </subcellularLocation>
</comment>
<comment type="caution">
    <text evidence="6">The sequence shown here is derived from an EMBL/GenBank/DDBJ whole genome shotgun (WGS) entry which is preliminary data.</text>
</comment>
<dbReference type="Pfam" id="PF02037">
    <property type="entry name" value="SAP"/>
    <property type="match status" value="1"/>
</dbReference>
<dbReference type="InterPro" id="IPR037129">
    <property type="entry name" value="XPA_sf"/>
</dbReference>
<evidence type="ECO:0000313" key="6">
    <source>
        <dbReference type="EMBL" id="GBF94251.1"/>
    </source>
</evidence>
<dbReference type="AlphaFoldDB" id="A0A2V0P302"/>
<dbReference type="SMART" id="SM00513">
    <property type="entry name" value="SAP"/>
    <property type="match status" value="1"/>
</dbReference>
<feature type="compositionally biased region" description="Basic and acidic residues" evidence="4">
    <location>
        <begin position="92"/>
        <end position="121"/>
    </location>
</feature>
<evidence type="ECO:0000256" key="2">
    <source>
        <dbReference type="ARBA" id="ARBA00022833"/>
    </source>
</evidence>
<dbReference type="Pfam" id="PF05181">
    <property type="entry name" value="XPA_C"/>
    <property type="match status" value="1"/>
</dbReference>
<protein>
    <recommendedName>
        <fullName evidence="5">SAP domain-containing protein</fullName>
    </recommendedName>
</protein>